<dbReference type="EMBL" id="FOXR01000006">
    <property type="protein sequence ID" value="SFP90626.1"/>
    <property type="molecule type" value="Genomic_DNA"/>
</dbReference>
<sequence>MEDCRGLTLIELVITLAIIGILLGIALINPRPAVDDAVLEATAHRIAQDIRLTQQLALTNKRDYCFEIYIREKYYIIRPSDPTKGAFKREYIDPHITLSVIGFDKSYDDSYLRKLVYNPAGTPFTTGTIILTNSSGKKKEITVMVGTGRVRIY</sequence>
<protein>
    <submittedName>
        <fullName evidence="2">Prepilin-type N-terminal cleavage/methylation domain-containing protein</fullName>
    </submittedName>
</protein>
<evidence type="ECO:0000256" key="1">
    <source>
        <dbReference type="SAM" id="Phobius"/>
    </source>
</evidence>
<dbReference type="InterPro" id="IPR045584">
    <property type="entry name" value="Pilin-like"/>
</dbReference>
<dbReference type="RefSeq" id="WP_025746477.1">
    <property type="nucleotide sequence ID" value="NZ_FOXR01000006.1"/>
</dbReference>
<dbReference type="Pfam" id="PF07963">
    <property type="entry name" value="N_methyl"/>
    <property type="match status" value="1"/>
</dbReference>
<organism evidence="2 3">
    <name type="scientific">Caldicoprobacter faecalis</name>
    <dbReference type="NCBI Taxonomy" id="937334"/>
    <lineage>
        <taxon>Bacteria</taxon>
        <taxon>Bacillati</taxon>
        <taxon>Bacillota</taxon>
        <taxon>Clostridia</taxon>
        <taxon>Caldicoprobacterales</taxon>
        <taxon>Caldicoprobacteraceae</taxon>
        <taxon>Caldicoprobacter</taxon>
    </lineage>
</organism>
<dbReference type="SUPFAM" id="SSF54523">
    <property type="entry name" value="Pili subunits"/>
    <property type="match status" value="1"/>
</dbReference>
<feature type="transmembrane region" description="Helical" evidence="1">
    <location>
        <begin position="7"/>
        <end position="28"/>
    </location>
</feature>
<dbReference type="InterPro" id="IPR012902">
    <property type="entry name" value="N_methyl_site"/>
</dbReference>
<proteinExistence type="predicted"/>
<dbReference type="Gene3D" id="3.30.700.10">
    <property type="entry name" value="Glycoprotein, Type 4 Pilin"/>
    <property type="match status" value="1"/>
</dbReference>
<dbReference type="InterPro" id="IPR016785">
    <property type="entry name" value="ComGD"/>
</dbReference>
<dbReference type="Proteomes" id="UP000198577">
    <property type="component" value="Unassembled WGS sequence"/>
</dbReference>
<dbReference type="STRING" id="937334.SAMN05444406_10645"/>
<keyword evidence="1" id="KW-0472">Membrane</keyword>
<name>A0A1I5U7N7_9FIRM</name>
<dbReference type="NCBIfam" id="TIGR02532">
    <property type="entry name" value="IV_pilin_GFxxxE"/>
    <property type="match status" value="1"/>
</dbReference>
<keyword evidence="3" id="KW-1185">Reference proteome</keyword>
<reference evidence="2 3" key="1">
    <citation type="submission" date="2016-10" db="EMBL/GenBank/DDBJ databases">
        <authorList>
            <person name="de Groot N.N."/>
        </authorList>
    </citation>
    <scope>NUCLEOTIDE SEQUENCE [LARGE SCALE GENOMIC DNA]</scope>
    <source>
        <strain evidence="2 3">DSM 20678</strain>
    </source>
</reference>
<evidence type="ECO:0000313" key="2">
    <source>
        <dbReference type="EMBL" id="SFP90626.1"/>
    </source>
</evidence>
<accession>A0A1I5U7N7</accession>
<evidence type="ECO:0000313" key="3">
    <source>
        <dbReference type="Proteomes" id="UP000198577"/>
    </source>
</evidence>
<dbReference type="PIRSF" id="PIRSF021292">
    <property type="entry name" value="Competence_ComGD"/>
    <property type="match status" value="1"/>
</dbReference>
<gene>
    <name evidence="2" type="ORF">SAMN05444406_10645</name>
</gene>
<dbReference type="GO" id="GO:0030420">
    <property type="term" value="P:establishment of competence for transformation"/>
    <property type="evidence" value="ECO:0007669"/>
    <property type="project" value="InterPro"/>
</dbReference>
<keyword evidence="1" id="KW-0812">Transmembrane</keyword>
<dbReference type="PROSITE" id="PS00409">
    <property type="entry name" value="PROKAR_NTER_METHYL"/>
    <property type="match status" value="1"/>
</dbReference>
<keyword evidence="1" id="KW-1133">Transmembrane helix</keyword>
<dbReference type="AlphaFoldDB" id="A0A1I5U7N7"/>